<evidence type="ECO:0000313" key="3">
    <source>
        <dbReference type="Proteomes" id="UP000252585"/>
    </source>
</evidence>
<reference evidence="2 3" key="1">
    <citation type="submission" date="2018-07" db="EMBL/GenBank/DDBJ databases">
        <title>Genomic Encyclopedia of Type Strains, Phase IV (KMG-IV): sequencing the most valuable type-strain genomes for metagenomic binning, comparative biology and taxonomic classification.</title>
        <authorList>
            <person name="Goeker M."/>
        </authorList>
    </citation>
    <scope>NUCLEOTIDE SEQUENCE [LARGE SCALE GENOMIC DNA]</scope>
    <source>
        <strain evidence="2 3">DSM 27696</strain>
    </source>
</reference>
<dbReference type="EMBL" id="QPJJ01000033">
    <property type="protein sequence ID" value="RCW62135.1"/>
    <property type="molecule type" value="Genomic_DNA"/>
</dbReference>
<name>A0A368X2T8_9BACI</name>
<sequence>MNRFSWLSYGSLLLSIFSVPFFYALVYELIRIDPYFGFFLILLSIILSLIFGFIAIAKGTEKNSMATLAIIISFGSGAYFVFGL</sequence>
<protein>
    <recommendedName>
        <fullName evidence="4">YesK-like protein</fullName>
    </recommendedName>
</protein>
<proteinExistence type="predicted"/>
<organism evidence="2 3">
    <name type="scientific">Saliterribacillus persicus</name>
    <dbReference type="NCBI Taxonomy" id="930114"/>
    <lineage>
        <taxon>Bacteria</taxon>
        <taxon>Bacillati</taxon>
        <taxon>Bacillota</taxon>
        <taxon>Bacilli</taxon>
        <taxon>Bacillales</taxon>
        <taxon>Bacillaceae</taxon>
        <taxon>Saliterribacillus</taxon>
    </lineage>
</organism>
<dbReference type="RefSeq" id="WP_114354621.1">
    <property type="nucleotide sequence ID" value="NZ_QPJJ01000033.1"/>
</dbReference>
<evidence type="ECO:0008006" key="4">
    <source>
        <dbReference type="Google" id="ProtNLM"/>
    </source>
</evidence>
<keyword evidence="1" id="KW-0812">Transmembrane</keyword>
<accession>A0A368X2T8</accession>
<feature type="transmembrane region" description="Helical" evidence="1">
    <location>
        <begin position="63"/>
        <end position="82"/>
    </location>
</feature>
<gene>
    <name evidence="2" type="ORF">DFR57_1333</name>
</gene>
<feature type="transmembrane region" description="Helical" evidence="1">
    <location>
        <begin position="38"/>
        <end position="57"/>
    </location>
</feature>
<keyword evidence="1" id="KW-0472">Membrane</keyword>
<dbReference type="OrthoDB" id="2942545at2"/>
<dbReference type="Proteomes" id="UP000252585">
    <property type="component" value="Unassembled WGS sequence"/>
</dbReference>
<comment type="caution">
    <text evidence="2">The sequence shown here is derived from an EMBL/GenBank/DDBJ whole genome shotgun (WGS) entry which is preliminary data.</text>
</comment>
<keyword evidence="1" id="KW-1133">Transmembrane helix</keyword>
<feature type="transmembrane region" description="Helical" evidence="1">
    <location>
        <begin position="6"/>
        <end position="26"/>
    </location>
</feature>
<dbReference type="AlphaFoldDB" id="A0A368X2T8"/>
<evidence type="ECO:0000256" key="1">
    <source>
        <dbReference type="SAM" id="Phobius"/>
    </source>
</evidence>
<keyword evidence="3" id="KW-1185">Reference proteome</keyword>
<evidence type="ECO:0000313" key="2">
    <source>
        <dbReference type="EMBL" id="RCW62135.1"/>
    </source>
</evidence>